<dbReference type="PANTHER" id="PTHR43312:SF1">
    <property type="entry name" value="NADP-DEPENDENT OXIDOREDUCTASE DOMAIN-CONTAINING PROTEIN"/>
    <property type="match status" value="1"/>
</dbReference>
<sequence>MNDDPNWLPRRELGRTGFAASVLGIGDLADRAVPLETCVATARRALDAGLNLIDTAPNYEDGYSEEIVGRVVRAVRRDAVFVIDKIDHPEQPVGPQIDGSLARLGLDHTDAFVFHNLSERDAFDRQCAPGGGFDQLADAVRRGKCRFRGISSHNPDVLLAALHAGVCDVVMFPLGPFVDSRYVTDVLPLAQSLGVGTVCFKTFGAGKLVGDTSGYNQPLKSRPRGKVSSGGTDDASATLPRLAVAECLHYTLTLNPDVALLGLSYPNEQDAAFAAARSFRPLEAKEMEDIRRRAIDARRDKGPCWWNPDPEA</sequence>
<dbReference type="Proteomes" id="UP000245802">
    <property type="component" value="Chromosome"/>
</dbReference>
<keyword evidence="4" id="KW-1185">Reference proteome</keyword>
<dbReference type="AlphaFoldDB" id="A0A2Z3H394"/>
<evidence type="ECO:0000313" key="4">
    <source>
        <dbReference type="Proteomes" id="UP000245802"/>
    </source>
</evidence>
<protein>
    <submittedName>
        <fullName evidence="3">Aldo/keto reductase</fullName>
    </submittedName>
</protein>
<dbReference type="RefSeq" id="WP_010049299.1">
    <property type="nucleotide sequence ID" value="NZ_CP025958.1"/>
</dbReference>
<feature type="domain" description="NADP-dependent oxidoreductase" evidence="2">
    <location>
        <begin position="23"/>
        <end position="222"/>
    </location>
</feature>
<gene>
    <name evidence="3" type="ORF">C1280_28190</name>
</gene>
<dbReference type="InterPro" id="IPR036812">
    <property type="entry name" value="NAD(P)_OxRdtase_dom_sf"/>
</dbReference>
<accession>A0A2Z3H394</accession>
<evidence type="ECO:0000313" key="3">
    <source>
        <dbReference type="EMBL" id="AWM40483.1"/>
    </source>
</evidence>
<dbReference type="EMBL" id="CP025958">
    <property type="protein sequence ID" value="AWM40483.1"/>
    <property type="molecule type" value="Genomic_DNA"/>
</dbReference>
<evidence type="ECO:0000256" key="1">
    <source>
        <dbReference type="SAM" id="MobiDB-lite"/>
    </source>
</evidence>
<dbReference type="Pfam" id="PF00248">
    <property type="entry name" value="Aldo_ket_red"/>
    <property type="match status" value="1"/>
</dbReference>
<proteinExistence type="predicted"/>
<name>A0A2Z3H394_9BACT</name>
<organism evidence="3 4">
    <name type="scientific">Gemmata obscuriglobus</name>
    <dbReference type="NCBI Taxonomy" id="114"/>
    <lineage>
        <taxon>Bacteria</taxon>
        <taxon>Pseudomonadati</taxon>
        <taxon>Planctomycetota</taxon>
        <taxon>Planctomycetia</taxon>
        <taxon>Gemmatales</taxon>
        <taxon>Gemmataceae</taxon>
        <taxon>Gemmata</taxon>
    </lineage>
</organism>
<reference evidence="3 4" key="1">
    <citation type="submission" date="2018-01" db="EMBL/GenBank/DDBJ databases">
        <title>G. obscuriglobus.</title>
        <authorList>
            <person name="Franke J."/>
            <person name="Blomberg W."/>
            <person name="Selmecki A."/>
        </authorList>
    </citation>
    <scope>NUCLEOTIDE SEQUENCE [LARGE SCALE GENOMIC DNA]</scope>
    <source>
        <strain evidence="3 4">DSM 5831</strain>
    </source>
</reference>
<dbReference type="InterPro" id="IPR053135">
    <property type="entry name" value="AKR2_Oxidoreductase"/>
</dbReference>
<dbReference type="Gene3D" id="3.20.20.100">
    <property type="entry name" value="NADP-dependent oxidoreductase domain"/>
    <property type="match status" value="1"/>
</dbReference>
<dbReference type="OrthoDB" id="9773828at2"/>
<dbReference type="PANTHER" id="PTHR43312">
    <property type="entry name" value="D-THREO-ALDOSE 1-DEHYDROGENASE"/>
    <property type="match status" value="1"/>
</dbReference>
<dbReference type="SUPFAM" id="SSF51430">
    <property type="entry name" value="NAD(P)-linked oxidoreductase"/>
    <property type="match status" value="1"/>
</dbReference>
<dbReference type="InterPro" id="IPR023210">
    <property type="entry name" value="NADP_OxRdtase_dom"/>
</dbReference>
<feature type="region of interest" description="Disordered" evidence="1">
    <location>
        <begin position="214"/>
        <end position="234"/>
    </location>
</feature>
<evidence type="ECO:0000259" key="2">
    <source>
        <dbReference type="Pfam" id="PF00248"/>
    </source>
</evidence>
<dbReference type="KEGG" id="gog:C1280_28190"/>